<dbReference type="SUPFAM" id="SSF52172">
    <property type="entry name" value="CheY-like"/>
    <property type="match status" value="1"/>
</dbReference>
<evidence type="ECO:0000259" key="2">
    <source>
        <dbReference type="PROSITE" id="PS50110"/>
    </source>
</evidence>
<proteinExistence type="predicted"/>
<dbReference type="Proteomes" id="UP000268016">
    <property type="component" value="Unassembled WGS sequence"/>
</dbReference>
<evidence type="ECO:0000313" key="4">
    <source>
        <dbReference type="Proteomes" id="UP000268016"/>
    </source>
</evidence>
<comment type="caution">
    <text evidence="3">The sequence shown here is derived from an EMBL/GenBank/DDBJ whole genome shotgun (WGS) entry which is preliminary data.</text>
</comment>
<keyword evidence="1" id="KW-0597">Phosphoprotein</keyword>
<accession>A0A3N2QY03</accession>
<dbReference type="AlphaFoldDB" id="A0A3N2QY03"/>
<dbReference type="GO" id="GO:0000160">
    <property type="term" value="P:phosphorelay signal transduction system"/>
    <property type="evidence" value="ECO:0007669"/>
    <property type="project" value="InterPro"/>
</dbReference>
<reference evidence="3 4" key="1">
    <citation type="submission" date="2018-10" db="EMBL/GenBank/DDBJ databases">
        <title>Histidinibacterium lentulum gen. nov., sp. nov., a marine bacterium from the culture broth of Picochlorum sp. 122.</title>
        <authorList>
            <person name="Wang G."/>
        </authorList>
    </citation>
    <scope>NUCLEOTIDE SEQUENCE [LARGE SCALE GENOMIC DNA]</scope>
    <source>
        <strain evidence="3 4">B17</strain>
    </source>
</reference>
<organism evidence="3 4">
    <name type="scientific">Histidinibacterium lentulum</name>
    <dbReference type="NCBI Taxonomy" id="2480588"/>
    <lineage>
        <taxon>Bacteria</taxon>
        <taxon>Pseudomonadati</taxon>
        <taxon>Pseudomonadota</taxon>
        <taxon>Alphaproteobacteria</taxon>
        <taxon>Rhodobacterales</taxon>
        <taxon>Paracoccaceae</taxon>
        <taxon>Histidinibacterium</taxon>
    </lineage>
</organism>
<feature type="modified residue" description="4-aspartylphosphate" evidence="1">
    <location>
        <position position="35"/>
    </location>
</feature>
<gene>
    <name evidence="3" type="ORF">EAT49_12360</name>
</gene>
<dbReference type="Gene3D" id="3.40.50.2300">
    <property type="match status" value="1"/>
</dbReference>
<evidence type="ECO:0000313" key="3">
    <source>
        <dbReference type="EMBL" id="ROU00099.1"/>
    </source>
</evidence>
<sequence length="95" mass="9917">MALNDAGCFVEGPIGSLPEALRVAAAEDFDAAVVDINLGDEFAWPAARVLKARGIPFIFATGYAASLEAPADLSDAPRVEKPFDPKRLLSALSSA</sequence>
<dbReference type="EMBL" id="RDRB01000006">
    <property type="protein sequence ID" value="ROU00099.1"/>
    <property type="molecule type" value="Genomic_DNA"/>
</dbReference>
<dbReference type="InterPro" id="IPR001789">
    <property type="entry name" value="Sig_transdc_resp-reg_receiver"/>
</dbReference>
<protein>
    <submittedName>
        <fullName evidence="3">Response regulator</fullName>
    </submittedName>
</protein>
<feature type="domain" description="Response regulatory" evidence="2">
    <location>
        <begin position="1"/>
        <end position="95"/>
    </location>
</feature>
<dbReference type="InterPro" id="IPR011006">
    <property type="entry name" value="CheY-like_superfamily"/>
</dbReference>
<evidence type="ECO:0000256" key="1">
    <source>
        <dbReference type="PROSITE-ProRule" id="PRU00169"/>
    </source>
</evidence>
<dbReference type="OrthoDB" id="582170at2"/>
<name>A0A3N2QY03_9RHOB</name>
<keyword evidence="4" id="KW-1185">Reference proteome</keyword>
<dbReference type="PROSITE" id="PS50110">
    <property type="entry name" value="RESPONSE_REGULATORY"/>
    <property type="match status" value="1"/>
</dbReference>